<dbReference type="InterPro" id="IPR019734">
    <property type="entry name" value="TPR_rpt"/>
</dbReference>
<proteinExistence type="predicted"/>
<dbReference type="Gene3D" id="1.25.40.10">
    <property type="entry name" value="Tetratricopeptide repeat domain"/>
    <property type="match status" value="1"/>
</dbReference>
<dbReference type="InterPro" id="IPR011990">
    <property type="entry name" value="TPR-like_helical_dom_sf"/>
</dbReference>
<evidence type="ECO:0000256" key="4">
    <source>
        <dbReference type="PROSITE-ProRule" id="PRU00339"/>
    </source>
</evidence>
<dbReference type="EMBL" id="DSKY01000022">
    <property type="protein sequence ID" value="HDY60027.1"/>
    <property type="molecule type" value="Genomic_DNA"/>
</dbReference>
<sequence>MIITPNFKCQFFRLIILLSSFILFCGKQVLAPLEPGDEFERAMEFYNQKKYDAAIKSFEKIIFYYASTEFVDDAQFYLAKSYFEKKDYNQAITEFEYLIKNFPNSPFFEQTYLLRAKAYFLKSPGYEKDQTETKEAISLFDDFITRFPNSSYSDSARLLILQARNRLAKKELENGRLYLKMKEYESAILYFRYVIENYPETPSADESKFLLGIAYEKVNKNEDAYEIYKGLLENEVWKKSAEKRIKRLKIENP</sequence>
<feature type="repeat" description="TPR" evidence="4">
    <location>
        <begin position="168"/>
        <end position="201"/>
    </location>
</feature>
<feature type="repeat" description="TPR" evidence="4">
    <location>
        <begin position="72"/>
        <end position="105"/>
    </location>
</feature>
<dbReference type="InterPro" id="IPR039565">
    <property type="entry name" value="BamD-like"/>
</dbReference>
<organism evidence="6">
    <name type="scientific">candidate division WOR-3 bacterium</name>
    <dbReference type="NCBI Taxonomy" id="2052148"/>
    <lineage>
        <taxon>Bacteria</taxon>
        <taxon>Bacteria division WOR-3</taxon>
    </lineage>
</organism>
<dbReference type="SMART" id="SM00028">
    <property type="entry name" value="TPR"/>
    <property type="match status" value="3"/>
</dbReference>
<reference evidence="6" key="1">
    <citation type="journal article" date="2020" name="mSystems">
        <title>Genome- and Community-Level Interaction Insights into Carbon Utilization and Element Cycling Functions of Hydrothermarchaeota in Hydrothermal Sediment.</title>
        <authorList>
            <person name="Zhou Z."/>
            <person name="Liu Y."/>
            <person name="Xu W."/>
            <person name="Pan J."/>
            <person name="Luo Z.H."/>
            <person name="Li M."/>
        </authorList>
    </citation>
    <scope>NUCLEOTIDE SEQUENCE [LARGE SCALE GENOMIC DNA]</scope>
    <source>
        <strain evidence="6">SpSt-258</strain>
    </source>
</reference>
<comment type="caution">
    <text evidence="6">The sequence shown here is derived from an EMBL/GenBank/DDBJ whole genome shotgun (WGS) entry which is preliminary data.</text>
</comment>
<protein>
    <submittedName>
        <fullName evidence="6">Outer membrane protein assembly factor BamD</fullName>
    </submittedName>
</protein>
<name>A0A7V0Z7C8_UNCW3</name>
<keyword evidence="4" id="KW-0802">TPR repeat</keyword>
<feature type="domain" description="Outer membrane lipoprotein BamD-like" evidence="5">
    <location>
        <begin position="39"/>
        <end position="224"/>
    </location>
</feature>
<keyword evidence="1" id="KW-0732">Signal</keyword>
<dbReference type="AlphaFoldDB" id="A0A7V0Z7C8"/>
<evidence type="ECO:0000259" key="5">
    <source>
        <dbReference type="Pfam" id="PF13525"/>
    </source>
</evidence>
<accession>A0A7V0Z7C8</accession>
<evidence type="ECO:0000256" key="2">
    <source>
        <dbReference type="ARBA" id="ARBA00023136"/>
    </source>
</evidence>
<keyword evidence="2" id="KW-0472">Membrane</keyword>
<dbReference type="SUPFAM" id="SSF48452">
    <property type="entry name" value="TPR-like"/>
    <property type="match status" value="1"/>
</dbReference>
<keyword evidence="3" id="KW-0998">Cell outer membrane</keyword>
<evidence type="ECO:0000256" key="1">
    <source>
        <dbReference type="ARBA" id="ARBA00022729"/>
    </source>
</evidence>
<evidence type="ECO:0000256" key="3">
    <source>
        <dbReference type="ARBA" id="ARBA00023237"/>
    </source>
</evidence>
<dbReference type="PROSITE" id="PS50005">
    <property type="entry name" value="TPR"/>
    <property type="match status" value="2"/>
</dbReference>
<dbReference type="Pfam" id="PF13525">
    <property type="entry name" value="YfiO"/>
    <property type="match status" value="1"/>
</dbReference>
<dbReference type="InterPro" id="IPR017689">
    <property type="entry name" value="BamD"/>
</dbReference>
<dbReference type="NCBIfam" id="TIGR03302">
    <property type="entry name" value="OM_YfiO"/>
    <property type="match status" value="1"/>
</dbReference>
<evidence type="ECO:0000313" key="6">
    <source>
        <dbReference type="EMBL" id="HDY60027.1"/>
    </source>
</evidence>
<gene>
    <name evidence="6" type="primary">bamD</name>
    <name evidence="6" type="ORF">ENP86_10875</name>
</gene>